<dbReference type="AlphaFoldDB" id="A0A518VCF4"/>
<name>A0A518VCF4_BRELA</name>
<dbReference type="Proteomes" id="UP000319432">
    <property type="component" value="Chromosome"/>
</dbReference>
<evidence type="ECO:0000313" key="2">
    <source>
        <dbReference type="Proteomes" id="UP000319432"/>
    </source>
</evidence>
<protein>
    <submittedName>
        <fullName evidence="1">Uncharacterized protein</fullName>
    </submittedName>
</protein>
<dbReference type="EMBL" id="CP033464">
    <property type="protein sequence ID" value="QDX94649.1"/>
    <property type="molecule type" value="Genomic_DNA"/>
</dbReference>
<proteinExistence type="predicted"/>
<organism evidence="1 2">
    <name type="scientific">Brevibacillus laterosporus</name>
    <name type="common">Bacillus laterosporus</name>
    <dbReference type="NCBI Taxonomy" id="1465"/>
    <lineage>
        <taxon>Bacteria</taxon>
        <taxon>Bacillati</taxon>
        <taxon>Bacillota</taxon>
        <taxon>Bacilli</taxon>
        <taxon>Bacillales</taxon>
        <taxon>Paenibacillaceae</taxon>
        <taxon>Brevibacillus</taxon>
    </lineage>
</organism>
<dbReference type="OrthoDB" id="3035112at2"/>
<reference evidence="1 2" key="1">
    <citation type="submission" date="2018-11" db="EMBL/GenBank/DDBJ databases">
        <title>Phylogenetic determinants of toxin gene distribution in genomes of Brevibacillus laterosporus.</title>
        <authorList>
            <person name="Glare T.R."/>
            <person name="Durrant A."/>
            <person name="Berry C."/>
            <person name="Palma L."/>
            <person name="Ormskirk M."/>
            <person name="Cox M.O."/>
        </authorList>
    </citation>
    <scope>NUCLEOTIDE SEQUENCE [LARGE SCALE GENOMIC DNA]</scope>
    <source>
        <strain evidence="1 2">1821L</strain>
    </source>
</reference>
<gene>
    <name evidence="1" type="ORF">EEL30_21645</name>
</gene>
<evidence type="ECO:0000313" key="1">
    <source>
        <dbReference type="EMBL" id="QDX94649.1"/>
    </source>
</evidence>
<sequence length="201" mass="24300">MKSTVKCYQCKEDVQKVDAIIERYKTLKNEYNRYFHSDNCHRVYIQMMEEERRWKSLYQYIKVEIFRYDTMQSLSKHCVSRLKGLRSGNYGVRKNTKVSLSEHGYPYEIIHMTFKVKKVDILNSFADKSKFSSEEHQVDYMMAIIQNYINDVYQRVKEREENDKKLKRFIVPQFDTEISAEFVNKTKIDKNKVANKLKHLF</sequence>
<keyword evidence="2" id="KW-1185">Reference proteome</keyword>
<accession>A0A518VCF4</accession>